<keyword evidence="3" id="KW-1185">Reference proteome</keyword>
<evidence type="ECO:0000259" key="1">
    <source>
        <dbReference type="Pfam" id="PF13456"/>
    </source>
</evidence>
<dbReference type="CDD" id="cd06222">
    <property type="entry name" value="RNase_H_like"/>
    <property type="match status" value="1"/>
</dbReference>
<dbReference type="Proteomes" id="UP000593577">
    <property type="component" value="Unassembled WGS sequence"/>
</dbReference>
<feature type="domain" description="RNase H type-1" evidence="1">
    <location>
        <begin position="257"/>
        <end position="334"/>
    </location>
</feature>
<dbReference type="InterPro" id="IPR044730">
    <property type="entry name" value="RNase_H-like_dom_plant"/>
</dbReference>
<dbReference type="GO" id="GO:0004523">
    <property type="term" value="F:RNA-DNA hybrid ribonuclease activity"/>
    <property type="evidence" value="ECO:0007669"/>
    <property type="project" value="InterPro"/>
</dbReference>
<dbReference type="Pfam" id="PF13456">
    <property type="entry name" value="RVT_3"/>
    <property type="match status" value="1"/>
</dbReference>
<dbReference type="EMBL" id="JABFAA010000010">
    <property type="protein sequence ID" value="MBA0694308.1"/>
    <property type="molecule type" value="Genomic_DNA"/>
</dbReference>
<dbReference type="Gene3D" id="3.30.420.10">
    <property type="entry name" value="Ribonuclease H-like superfamily/Ribonuclease H"/>
    <property type="match status" value="1"/>
</dbReference>
<proteinExistence type="predicted"/>
<dbReference type="SUPFAM" id="SSF53098">
    <property type="entry name" value="Ribonuclease H-like"/>
    <property type="match status" value="1"/>
</dbReference>
<accession>A0A7J8Y402</accession>
<evidence type="ECO:0000313" key="3">
    <source>
        <dbReference type="Proteomes" id="UP000593577"/>
    </source>
</evidence>
<evidence type="ECO:0000313" key="2">
    <source>
        <dbReference type="EMBL" id="MBA0694308.1"/>
    </source>
</evidence>
<dbReference type="InterPro" id="IPR053151">
    <property type="entry name" value="RNase_H-like"/>
</dbReference>
<dbReference type="PANTHER" id="PTHR47723">
    <property type="entry name" value="OS05G0353850 PROTEIN"/>
    <property type="match status" value="1"/>
</dbReference>
<reference evidence="2 3" key="1">
    <citation type="journal article" date="2019" name="Genome Biol. Evol.">
        <title>Insights into the evolution of the New World diploid cottons (Gossypium, subgenus Houzingenia) based on genome sequencing.</title>
        <authorList>
            <person name="Grover C.E."/>
            <person name="Arick M.A. 2nd"/>
            <person name="Thrash A."/>
            <person name="Conover J.L."/>
            <person name="Sanders W.S."/>
            <person name="Peterson D.G."/>
            <person name="Frelichowski J.E."/>
            <person name="Scheffler J.A."/>
            <person name="Scheffler B.E."/>
            <person name="Wendel J.F."/>
        </authorList>
    </citation>
    <scope>NUCLEOTIDE SEQUENCE [LARGE SCALE GENOMIC DNA]</scope>
    <source>
        <strain evidence="2">185</strain>
        <tissue evidence="2">Leaf</tissue>
    </source>
</reference>
<gene>
    <name evidence="2" type="ORF">Goari_004619</name>
</gene>
<comment type="caution">
    <text evidence="2">The sequence shown here is derived from an EMBL/GenBank/DDBJ whole genome shotgun (WGS) entry which is preliminary data.</text>
</comment>
<dbReference type="InterPro" id="IPR002156">
    <property type="entry name" value="RNaseH_domain"/>
</dbReference>
<name>A0A7J8Y402_GOSAI</name>
<dbReference type="PANTHER" id="PTHR47723:SF19">
    <property type="entry name" value="POLYNUCLEOTIDYL TRANSFERASE, RIBONUCLEASE H-LIKE SUPERFAMILY PROTEIN"/>
    <property type="match status" value="1"/>
</dbReference>
<sequence length="371" mass="43121">MAELNDLGFKGPPFTWHRDGLFESLDRALHTTWVRRPFWFLAGWVEYLDFGNFVGANWNFSEDMSNELNKLINGLKDWNKSVYNHITTRKKNLINKLGVRTLINLIPTNVNIVSDCLLNEMAIVEGLWNLDLFKKWLLDDVVLCIVGAPPPHPSKGTDRVAWCYTSIRAFPIKSAYRILNEESWSANNDKWKYRVRRGLAVDPCFRICIYDLENTLHVVRDYPAAKVVWRQDTTKVHDGGANWACLEHLEESQPPYLLRILEGLKLIRHRGHDKVIIQSDSLEVVKAIQGSVLDILYSTLIRWIQCILSQEGQWILRYIFREHNHVVDHLAKFALSNKEDLQVFDSPPMEILAFIESDRSRGFSPFQNNFL</sequence>
<dbReference type="InterPro" id="IPR012337">
    <property type="entry name" value="RNaseH-like_sf"/>
</dbReference>
<organism evidence="2 3">
    <name type="scientific">Gossypium aridum</name>
    <name type="common">American cotton</name>
    <name type="synonym">Erioxylum aridum</name>
    <dbReference type="NCBI Taxonomy" id="34290"/>
    <lineage>
        <taxon>Eukaryota</taxon>
        <taxon>Viridiplantae</taxon>
        <taxon>Streptophyta</taxon>
        <taxon>Embryophyta</taxon>
        <taxon>Tracheophyta</taxon>
        <taxon>Spermatophyta</taxon>
        <taxon>Magnoliopsida</taxon>
        <taxon>eudicotyledons</taxon>
        <taxon>Gunneridae</taxon>
        <taxon>Pentapetalae</taxon>
        <taxon>rosids</taxon>
        <taxon>malvids</taxon>
        <taxon>Malvales</taxon>
        <taxon>Malvaceae</taxon>
        <taxon>Malvoideae</taxon>
        <taxon>Gossypium</taxon>
    </lineage>
</organism>
<dbReference type="InterPro" id="IPR036397">
    <property type="entry name" value="RNaseH_sf"/>
</dbReference>
<dbReference type="GO" id="GO:0003676">
    <property type="term" value="F:nucleic acid binding"/>
    <property type="evidence" value="ECO:0007669"/>
    <property type="project" value="InterPro"/>
</dbReference>
<dbReference type="AlphaFoldDB" id="A0A7J8Y402"/>
<protein>
    <recommendedName>
        <fullName evidence="1">RNase H type-1 domain-containing protein</fullName>
    </recommendedName>
</protein>